<accession>A0A382TJ38</accession>
<proteinExistence type="inferred from homology"/>
<dbReference type="SUPFAM" id="SSF81345">
    <property type="entry name" value="ABC transporter involved in vitamin B12 uptake, BtuC"/>
    <property type="match status" value="1"/>
</dbReference>
<feature type="transmembrane region" description="Helical" evidence="8">
    <location>
        <begin position="68"/>
        <end position="88"/>
    </location>
</feature>
<dbReference type="GO" id="GO:0022857">
    <property type="term" value="F:transmembrane transporter activity"/>
    <property type="evidence" value="ECO:0007669"/>
    <property type="project" value="InterPro"/>
</dbReference>
<dbReference type="GO" id="GO:0005886">
    <property type="term" value="C:plasma membrane"/>
    <property type="evidence" value="ECO:0007669"/>
    <property type="project" value="UniProtKB-SubCell"/>
</dbReference>
<comment type="subcellular location">
    <subcellularLocation>
        <location evidence="1">Cell membrane</location>
        <topology evidence="1">Multi-pass membrane protein</topology>
    </subcellularLocation>
</comment>
<keyword evidence="4" id="KW-1003">Cell membrane</keyword>
<feature type="transmembrane region" description="Helical" evidence="8">
    <location>
        <begin position="126"/>
        <end position="148"/>
    </location>
</feature>
<sequence>KQHSHHGWLTALAPLALTLTVATLALAHGPADIPFWTVIKIIASNITQIDVVQNWPNSWETIVWDIRLPRVIAAMLIGCSLAIAGGTYQGLFRNPLADPYLIGVASGAGLAATIVLISPIPSHVNGVSLLTPIAFTGAMVAVGLTYSVARTNNAIPVTTLVLAGVAIAFLGSATTTFLMLVVSSNVRPILTWLLGGFTAISWIDVAWILPYLIPSIIIILLHARTLNILQLGEEQAQRLGINVERTKVILVVSASLATAAAVSVSGMIGFVGLIAPHSVRLIYGSDHRLVLPLSCAVGAIL</sequence>
<organism evidence="9">
    <name type="scientific">marine metagenome</name>
    <dbReference type="NCBI Taxonomy" id="408172"/>
    <lineage>
        <taxon>unclassified sequences</taxon>
        <taxon>metagenomes</taxon>
        <taxon>ecological metagenomes</taxon>
    </lineage>
</organism>
<keyword evidence="7 8" id="KW-0472">Membrane</keyword>
<evidence type="ECO:0000256" key="1">
    <source>
        <dbReference type="ARBA" id="ARBA00004651"/>
    </source>
</evidence>
<feature type="transmembrane region" description="Helical" evidence="8">
    <location>
        <begin position="248"/>
        <end position="275"/>
    </location>
</feature>
<dbReference type="InterPro" id="IPR037294">
    <property type="entry name" value="ABC_BtuC-like"/>
</dbReference>
<feature type="transmembrane region" description="Helical" evidence="8">
    <location>
        <begin position="100"/>
        <end position="120"/>
    </location>
</feature>
<keyword evidence="6 8" id="KW-1133">Transmembrane helix</keyword>
<keyword evidence="3" id="KW-0813">Transport</keyword>
<dbReference type="PANTHER" id="PTHR30472:SF25">
    <property type="entry name" value="ABC TRANSPORTER PERMEASE PROTEIN MJ0876-RELATED"/>
    <property type="match status" value="1"/>
</dbReference>
<evidence type="ECO:0000256" key="5">
    <source>
        <dbReference type="ARBA" id="ARBA00022692"/>
    </source>
</evidence>
<dbReference type="CDD" id="cd06550">
    <property type="entry name" value="TM_ABC_iron-siderophores_like"/>
    <property type="match status" value="1"/>
</dbReference>
<evidence type="ECO:0000256" key="2">
    <source>
        <dbReference type="ARBA" id="ARBA00007935"/>
    </source>
</evidence>
<evidence type="ECO:0008006" key="10">
    <source>
        <dbReference type="Google" id="ProtNLM"/>
    </source>
</evidence>
<evidence type="ECO:0000256" key="4">
    <source>
        <dbReference type="ARBA" id="ARBA00022475"/>
    </source>
</evidence>
<evidence type="ECO:0000256" key="3">
    <source>
        <dbReference type="ARBA" id="ARBA00022448"/>
    </source>
</evidence>
<evidence type="ECO:0000256" key="6">
    <source>
        <dbReference type="ARBA" id="ARBA00022989"/>
    </source>
</evidence>
<evidence type="ECO:0000256" key="8">
    <source>
        <dbReference type="SAM" id="Phobius"/>
    </source>
</evidence>
<evidence type="ECO:0000313" key="9">
    <source>
        <dbReference type="EMBL" id="SVD21795.1"/>
    </source>
</evidence>
<gene>
    <name evidence="9" type="ORF">METZ01_LOCUS374649</name>
</gene>
<dbReference type="InterPro" id="IPR000522">
    <property type="entry name" value="ABC_transptr_permease_BtuC"/>
</dbReference>
<name>A0A382TJ38_9ZZZZ</name>
<comment type="similarity">
    <text evidence="2">Belongs to the binding-protein-dependent transport system permease family. FecCD subfamily.</text>
</comment>
<dbReference type="Gene3D" id="1.10.3470.10">
    <property type="entry name" value="ABC transporter involved in vitamin B12 uptake, BtuC"/>
    <property type="match status" value="1"/>
</dbReference>
<dbReference type="Pfam" id="PF01032">
    <property type="entry name" value="FecCD"/>
    <property type="match status" value="1"/>
</dbReference>
<feature type="transmembrane region" description="Helical" evidence="8">
    <location>
        <begin position="160"/>
        <end position="183"/>
    </location>
</feature>
<dbReference type="PANTHER" id="PTHR30472">
    <property type="entry name" value="FERRIC ENTEROBACTIN TRANSPORT SYSTEM PERMEASE PROTEIN"/>
    <property type="match status" value="1"/>
</dbReference>
<feature type="non-terminal residue" evidence="9">
    <location>
        <position position="301"/>
    </location>
</feature>
<dbReference type="EMBL" id="UINC01136807">
    <property type="protein sequence ID" value="SVD21795.1"/>
    <property type="molecule type" value="Genomic_DNA"/>
</dbReference>
<feature type="non-terminal residue" evidence="9">
    <location>
        <position position="1"/>
    </location>
</feature>
<evidence type="ECO:0000256" key="7">
    <source>
        <dbReference type="ARBA" id="ARBA00023136"/>
    </source>
</evidence>
<dbReference type="AlphaFoldDB" id="A0A382TJ38"/>
<protein>
    <recommendedName>
        <fullName evidence="10">Iron ABC transporter permease</fullName>
    </recommendedName>
</protein>
<reference evidence="9" key="1">
    <citation type="submission" date="2018-05" db="EMBL/GenBank/DDBJ databases">
        <authorList>
            <person name="Lanie J.A."/>
            <person name="Ng W.-L."/>
            <person name="Kazmierczak K.M."/>
            <person name="Andrzejewski T.M."/>
            <person name="Davidsen T.M."/>
            <person name="Wayne K.J."/>
            <person name="Tettelin H."/>
            <person name="Glass J.I."/>
            <person name="Rusch D."/>
            <person name="Podicherti R."/>
            <person name="Tsui H.-C.T."/>
            <person name="Winkler M.E."/>
        </authorList>
    </citation>
    <scope>NUCLEOTIDE SEQUENCE</scope>
</reference>
<feature type="transmembrane region" description="Helical" evidence="8">
    <location>
        <begin position="189"/>
        <end position="221"/>
    </location>
</feature>
<keyword evidence="5 8" id="KW-0812">Transmembrane</keyword>